<dbReference type="EMBL" id="LR796273">
    <property type="protein sequence ID" value="CAB4133055.1"/>
    <property type="molecule type" value="Genomic_DNA"/>
</dbReference>
<evidence type="ECO:0000313" key="1">
    <source>
        <dbReference type="EMBL" id="CAB4133055.1"/>
    </source>
</evidence>
<accession>A0A6J5LG22</accession>
<sequence length="157" mass="18366">MTDEQRLQMITDQLILVRDNLFRGMSKSIQKLQARSINEVLELENFTQSPQRTEQKSVAVHQFRKRGCSDWYDGNPDHTDGCGPYEARTLYTSTPARHGWTTQQIAGMARLKEAQDKKLSQRTWVGLTDEEMQDLWDRYAHMEMMRAIEAKLKEKNT</sequence>
<organism evidence="1">
    <name type="scientific">uncultured Caudovirales phage</name>
    <dbReference type="NCBI Taxonomy" id="2100421"/>
    <lineage>
        <taxon>Viruses</taxon>
        <taxon>Duplodnaviria</taxon>
        <taxon>Heunggongvirae</taxon>
        <taxon>Uroviricota</taxon>
        <taxon>Caudoviricetes</taxon>
        <taxon>Peduoviridae</taxon>
        <taxon>Maltschvirus</taxon>
        <taxon>Maltschvirus maltsch</taxon>
    </lineage>
</organism>
<protein>
    <submittedName>
        <fullName evidence="1">Uncharacterized protein</fullName>
    </submittedName>
</protein>
<reference evidence="1" key="1">
    <citation type="submission" date="2020-04" db="EMBL/GenBank/DDBJ databases">
        <authorList>
            <person name="Chiriac C."/>
            <person name="Salcher M."/>
            <person name="Ghai R."/>
            <person name="Kavagutti S V."/>
        </authorList>
    </citation>
    <scope>NUCLEOTIDE SEQUENCE</scope>
</reference>
<name>A0A6J5LG22_9CAUD</name>
<gene>
    <name evidence="1" type="ORF">UFOVP252_43</name>
</gene>
<proteinExistence type="predicted"/>